<accession>A0A4R3NDI3</accession>
<dbReference type="Proteomes" id="UP000295055">
    <property type="component" value="Unassembled WGS sequence"/>
</dbReference>
<dbReference type="PROSITE" id="PS51257">
    <property type="entry name" value="PROKAR_LIPOPROTEIN"/>
    <property type="match status" value="1"/>
</dbReference>
<dbReference type="AlphaFoldDB" id="A0A4R3NDI3"/>
<evidence type="ECO:0000313" key="2">
    <source>
        <dbReference type="Proteomes" id="UP000295055"/>
    </source>
</evidence>
<organism evidence="1 2">
    <name type="scientific">Providencia alcalifaciens</name>
    <dbReference type="NCBI Taxonomy" id="126385"/>
    <lineage>
        <taxon>Bacteria</taxon>
        <taxon>Pseudomonadati</taxon>
        <taxon>Pseudomonadota</taxon>
        <taxon>Gammaproteobacteria</taxon>
        <taxon>Enterobacterales</taxon>
        <taxon>Morganellaceae</taxon>
        <taxon>Providencia</taxon>
    </lineage>
</organism>
<proteinExistence type="predicted"/>
<evidence type="ECO:0000313" key="1">
    <source>
        <dbReference type="EMBL" id="TCT29307.1"/>
    </source>
</evidence>
<sequence length="181" mass="20321">MKTTNIAMAFSVAFMLSGCLSQPAPQYDNNGIQLEEFKELESLRMPELNIPEGAPDGDYIERYGNGAIQFKSWVKNNCLDKSITVYYKNGQPKMFIPIKNCKVDGVIKSYHPNGNLDTEMGYSNDRLNGDYKSYYDTPKNNLHLKTSFVNGVAEGVLEERGQDGELLKQGLIKDGKLYTAK</sequence>
<dbReference type="EMBL" id="SMAS01000012">
    <property type="protein sequence ID" value="TCT29307.1"/>
    <property type="molecule type" value="Genomic_DNA"/>
</dbReference>
<comment type="caution">
    <text evidence="1">The sequence shown here is derived from an EMBL/GenBank/DDBJ whole genome shotgun (WGS) entry which is preliminary data.</text>
</comment>
<dbReference type="Gene3D" id="3.90.930.1">
    <property type="match status" value="1"/>
</dbReference>
<protein>
    <recommendedName>
        <fullName evidence="3">MORN repeat protein</fullName>
    </recommendedName>
</protein>
<evidence type="ECO:0008006" key="3">
    <source>
        <dbReference type="Google" id="ProtNLM"/>
    </source>
</evidence>
<dbReference type="SUPFAM" id="SSF82185">
    <property type="entry name" value="Histone H3 K4-specific methyltransferase SET7/9 N-terminal domain"/>
    <property type="match status" value="1"/>
</dbReference>
<gene>
    <name evidence="1" type="ORF">EC835_11237</name>
</gene>
<reference evidence="1 2" key="1">
    <citation type="submission" date="2019-03" db="EMBL/GenBank/DDBJ databases">
        <title>Genomic analyses of the natural microbiome of Caenorhabditis elegans.</title>
        <authorList>
            <person name="Samuel B."/>
        </authorList>
    </citation>
    <scope>NUCLEOTIDE SEQUENCE [LARGE SCALE GENOMIC DNA]</scope>
    <source>
        <strain evidence="1 2">JUb102</strain>
    </source>
</reference>
<dbReference type="OrthoDB" id="6465669at2"/>
<dbReference type="RefSeq" id="WP_132497196.1">
    <property type="nucleotide sequence ID" value="NZ_JAWQER010000088.1"/>
</dbReference>
<name>A0A4R3NDI3_9GAMM</name>